<evidence type="ECO:0000256" key="3">
    <source>
        <dbReference type="ARBA" id="ARBA00022692"/>
    </source>
</evidence>
<dbReference type="InterPro" id="IPR003915">
    <property type="entry name" value="PKD_2"/>
</dbReference>
<evidence type="ECO:0000256" key="4">
    <source>
        <dbReference type="ARBA" id="ARBA00022989"/>
    </source>
</evidence>
<evidence type="ECO:0000256" key="2">
    <source>
        <dbReference type="ARBA" id="ARBA00007200"/>
    </source>
</evidence>
<dbReference type="InterPro" id="IPR051223">
    <property type="entry name" value="Polycystin"/>
</dbReference>
<feature type="transmembrane region" description="Helical" evidence="8">
    <location>
        <begin position="301"/>
        <end position="321"/>
    </location>
</feature>
<evidence type="ECO:0000256" key="8">
    <source>
        <dbReference type="SAM" id="Phobius"/>
    </source>
</evidence>
<dbReference type="EMBL" id="HBFK01007598">
    <property type="protein sequence ID" value="CAD8738065.1"/>
    <property type="molecule type" value="Transcribed_RNA"/>
</dbReference>
<feature type="transmembrane region" description="Helical" evidence="8">
    <location>
        <begin position="352"/>
        <end position="374"/>
    </location>
</feature>
<organism evidence="12">
    <name type="scientific">Hemiselmis andersenii</name>
    <name type="common">Cryptophyte alga</name>
    <dbReference type="NCBI Taxonomy" id="464988"/>
    <lineage>
        <taxon>Eukaryota</taxon>
        <taxon>Cryptophyceae</taxon>
        <taxon>Cryptomonadales</taxon>
        <taxon>Hemiselmidaceae</taxon>
        <taxon>Hemiselmis</taxon>
    </lineage>
</organism>
<feature type="signal peptide" evidence="9">
    <location>
        <begin position="1"/>
        <end position="21"/>
    </location>
</feature>
<keyword evidence="9" id="KW-0732">Signal</keyword>
<name>A0A6U2DTK8_HEMAN</name>
<dbReference type="Gene3D" id="1.10.287.70">
    <property type="match status" value="1"/>
</dbReference>
<comment type="similarity">
    <text evidence="2">Belongs to the polycystin family.</text>
</comment>
<dbReference type="PRINTS" id="PR01433">
    <property type="entry name" value="POLYCYSTIN2"/>
</dbReference>
<comment type="subcellular location">
    <subcellularLocation>
        <location evidence="1">Membrane</location>
        <topology evidence="1">Multi-pass membrane protein</topology>
    </subcellularLocation>
</comment>
<keyword evidence="5 8" id="KW-0472">Membrane</keyword>
<keyword evidence="6" id="KW-0325">Glycoprotein</keyword>
<dbReference type="AlphaFoldDB" id="A0A6U2DTK8"/>
<dbReference type="Pfam" id="PF08016">
    <property type="entry name" value="PKD_channel"/>
    <property type="match status" value="1"/>
</dbReference>
<feature type="transmembrane region" description="Helical" evidence="8">
    <location>
        <begin position="394"/>
        <end position="416"/>
    </location>
</feature>
<evidence type="ECO:0000313" key="12">
    <source>
        <dbReference type="EMBL" id="CAD8738065.1"/>
    </source>
</evidence>
<evidence type="ECO:0000259" key="11">
    <source>
        <dbReference type="Pfam" id="PF20519"/>
    </source>
</evidence>
<dbReference type="Pfam" id="PF20519">
    <property type="entry name" value="Polycystin_dom"/>
    <property type="match status" value="1"/>
</dbReference>
<sequence length="642" mass="73481">MAIAFVGYFIFLSLYVAVVVLQREAWNSETTYAAVKSYLTGQFRDPKTYDYKDFMNVASVEEWWNWMEVFFIDNAYVGQQTNFEDYKPLDMNTMLRYNRLTSGVVLVQRRGKEEQCNVGDEKYLQFMPKCQQRTYAEGLINPSKESFKGSDGVTEYKYEEREVGLPGSGNFDVGFFQNLDYDGDTAADQMAELRKQRWINEGTQWARAGFVVYNPNIGTFCAVQFKTDFDLAGTIQMKMEIEILLATNYTTWTDNIRMVLEIIFVILWFFNVASVIVTAVKEARIQQNSFAYFTSSGFNMLFALQLFLMLVATAVWANIVVDPSRTNITVTPEAILDKAGNPPNFSSVILLYQGYFIISGIIVLLGTFRILGFLRVNQNLSMLTDTLALMVAEFLQFAVVLIILTAAFMLMTHIYFGSTTNKFATPEAAFINTFEYLNGQADFFSLNEMDVVGAPIFYYTFIFIMIFVVLNITIAIIMDGYTLMQERKEKMASGYLKEVADLSAITQAKHGMLRMLAPCKGMMPAKWRVIKCLNGAILDRFAAPTKDEVLELLEPIMDPQHHVVSFETVKRKLRDMQTTPERLESIFDRFDAWEEPAYDLKVSADTRLDDAMKKVKQQIYSVLADQKRVESKIDMLLSHFAK</sequence>
<dbReference type="GO" id="GO:0005509">
    <property type="term" value="F:calcium ion binding"/>
    <property type="evidence" value="ECO:0007669"/>
    <property type="project" value="InterPro"/>
</dbReference>
<keyword evidence="3 8" id="KW-0812">Transmembrane</keyword>
<dbReference type="PANTHER" id="PTHR10877">
    <property type="entry name" value="POLYCYSTIN FAMILY MEMBER"/>
    <property type="match status" value="1"/>
</dbReference>
<feature type="transmembrane region" description="Helical" evidence="8">
    <location>
        <begin position="456"/>
        <end position="481"/>
    </location>
</feature>
<evidence type="ECO:0000256" key="9">
    <source>
        <dbReference type="SAM" id="SignalP"/>
    </source>
</evidence>
<gene>
    <name evidence="12" type="ORF">HAND1043_LOCUS4557</name>
</gene>
<dbReference type="InterPro" id="IPR013122">
    <property type="entry name" value="PKD1_2_channel"/>
</dbReference>
<feature type="domain" description="Polycystin" evidence="11">
    <location>
        <begin position="53"/>
        <end position="241"/>
    </location>
</feature>
<evidence type="ECO:0000256" key="6">
    <source>
        <dbReference type="ARBA" id="ARBA00023180"/>
    </source>
</evidence>
<feature type="transmembrane region" description="Helical" evidence="8">
    <location>
        <begin position="258"/>
        <end position="280"/>
    </location>
</feature>
<reference evidence="12" key="1">
    <citation type="submission" date="2021-01" db="EMBL/GenBank/DDBJ databases">
        <authorList>
            <person name="Corre E."/>
            <person name="Pelletier E."/>
            <person name="Niang G."/>
            <person name="Scheremetjew M."/>
            <person name="Finn R."/>
            <person name="Kale V."/>
            <person name="Holt S."/>
            <person name="Cochrane G."/>
            <person name="Meng A."/>
            <person name="Brown T."/>
            <person name="Cohen L."/>
        </authorList>
    </citation>
    <scope>NUCLEOTIDE SEQUENCE</scope>
    <source>
        <strain evidence="12">CCMP441</strain>
    </source>
</reference>
<dbReference type="InterPro" id="IPR046791">
    <property type="entry name" value="Polycystin_dom"/>
</dbReference>
<evidence type="ECO:0000256" key="7">
    <source>
        <dbReference type="PIRSR" id="PIRSR603915-2"/>
    </source>
</evidence>
<protein>
    <submittedName>
        <fullName evidence="12">Uncharacterized protein</fullName>
    </submittedName>
</protein>
<evidence type="ECO:0000256" key="1">
    <source>
        <dbReference type="ARBA" id="ARBA00004141"/>
    </source>
</evidence>
<accession>A0A6U2DTK8</accession>
<proteinExistence type="inferred from homology"/>
<feature type="disulfide bond" evidence="7">
    <location>
        <begin position="116"/>
        <end position="130"/>
    </location>
</feature>
<keyword evidence="4 8" id="KW-1133">Transmembrane helix</keyword>
<dbReference type="GO" id="GO:0016020">
    <property type="term" value="C:membrane"/>
    <property type="evidence" value="ECO:0007669"/>
    <property type="project" value="UniProtKB-SubCell"/>
</dbReference>
<feature type="chain" id="PRO_5030159941" evidence="9">
    <location>
        <begin position="22"/>
        <end position="642"/>
    </location>
</feature>
<evidence type="ECO:0000259" key="10">
    <source>
        <dbReference type="Pfam" id="PF08016"/>
    </source>
</evidence>
<evidence type="ECO:0000256" key="5">
    <source>
        <dbReference type="ARBA" id="ARBA00023136"/>
    </source>
</evidence>
<feature type="domain" description="Polycystin cation channel PKD1/PKD2" evidence="10">
    <location>
        <begin position="251"/>
        <end position="482"/>
    </location>
</feature>
<dbReference type="PANTHER" id="PTHR10877:SF183">
    <property type="entry name" value="AT14535P-RELATED"/>
    <property type="match status" value="1"/>
</dbReference>